<evidence type="ECO:0000256" key="1">
    <source>
        <dbReference type="ARBA" id="ARBA00008791"/>
    </source>
</evidence>
<dbReference type="PANTHER" id="PTHR46268:SF6">
    <property type="entry name" value="UNIVERSAL STRESS PROTEIN UP12"/>
    <property type="match status" value="1"/>
</dbReference>
<accession>A0A0M8MRB2</accession>
<proteinExistence type="inferred from homology"/>
<dbReference type="PATRIC" id="fig|84292.3.peg.274"/>
<evidence type="ECO:0000259" key="2">
    <source>
        <dbReference type="Pfam" id="PF00582"/>
    </source>
</evidence>
<name>A0A0M8MRB2_9MICO</name>
<protein>
    <recommendedName>
        <fullName evidence="2">UspA domain-containing protein</fullName>
    </recommendedName>
</protein>
<evidence type="ECO:0000313" key="3">
    <source>
        <dbReference type="EMBL" id="KOS12071.1"/>
    </source>
</evidence>
<gene>
    <name evidence="3" type="ORF">XI38_01300</name>
</gene>
<dbReference type="KEGG" id="mcw:A8L33_04985"/>
<dbReference type="Pfam" id="PF00582">
    <property type="entry name" value="Usp"/>
    <property type="match status" value="2"/>
</dbReference>
<dbReference type="AlphaFoldDB" id="A0A0M8MRB2"/>
<dbReference type="EMBL" id="LAVO01000001">
    <property type="protein sequence ID" value="KOS12071.1"/>
    <property type="molecule type" value="Genomic_DNA"/>
</dbReference>
<dbReference type="InterPro" id="IPR014729">
    <property type="entry name" value="Rossmann-like_a/b/a_fold"/>
</dbReference>
<reference evidence="3" key="1">
    <citation type="submission" date="2015-04" db="EMBL/GenBank/DDBJ databases">
        <title>Complete genome sequence of Microbacterium chocolatum SIT 101, a bacterium enantioselectively hydrolyzing mesomeric diesters.</title>
        <authorList>
            <person name="Li X."/>
            <person name="Xu Y."/>
        </authorList>
    </citation>
    <scope>NUCLEOTIDE SEQUENCE [LARGE SCALE GENOMIC DNA]</scope>
    <source>
        <strain evidence="3">SIT 101</strain>
    </source>
</reference>
<dbReference type="SUPFAM" id="SSF52402">
    <property type="entry name" value="Adenine nucleotide alpha hydrolases-like"/>
    <property type="match status" value="2"/>
</dbReference>
<dbReference type="OrthoDB" id="5083414at2"/>
<organism evidence="3 4">
    <name type="scientific">Microbacterium aurantiacum</name>
    <dbReference type="NCBI Taxonomy" id="162393"/>
    <lineage>
        <taxon>Bacteria</taxon>
        <taxon>Bacillati</taxon>
        <taxon>Actinomycetota</taxon>
        <taxon>Actinomycetes</taxon>
        <taxon>Micrococcales</taxon>
        <taxon>Microbacteriaceae</taxon>
        <taxon>Microbacterium</taxon>
    </lineage>
</organism>
<dbReference type="InterPro" id="IPR006016">
    <property type="entry name" value="UspA"/>
</dbReference>
<sequence>MRTITLGYDDGPAARTALDWAARRAARDRSELHITTVTSLVGADARRVDRMLQDATRRVHDIAPGVHVEPRGIDGSMPKALAEDARGADLIVVGIRRGSPMKAVLASKPLRLVARAHGPVAFIPEDWAPNDEPVTVGIDDDASSQSAILLAAAEADAAGAPLRVVHAWSMPVPTLEGSVALLSSPLQVKDQHRRILKDAVQRARAAASGLRIEDVLVSSAPTPALAHQAPLSSLLVLGTHRRGVVTGGLLGSVAQDLLGRVSTPVLIAPNPR</sequence>
<dbReference type="PANTHER" id="PTHR46268">
    <property type="entry name" value="STRESS RESPONSE PROTEIN NHAX"/>
    <property type="match status" value="1"/>
</dbReference>
<comment type="caution">
    <text evidence="3">The sequence shown here is derived from an EMBL/GenBank/DDBJ whole genome shotgun (WGS) entry which is preliminary data.</text>
</comment>
<comment type="similarity">
    <text evidence="1">Belongs to the universal stress protein A family.</text>
</comment>
<dbReference type="Proteomes" id="UP000037737">
    <property type="component" value="Unassembled WGS sequence"/>
</dbReference>
<keyword evidence="4" id="KW-1185">Reference proteome</keyword>
<feature type="domain" description="UspA" evidence="2">
    <location>
        <begin position="133"/>
        <end position="268"/>
    </location>
</feature>
<evidence type="ECO:0000313" key="4">
    <source>
        <dbReference type="Proteomes" id="UP000037737"/>
    </source>
</evidence>
<feature type="domain" description="UspA" evidence="2">
    <location>
        <begin position="1"/>
        <end position="123"/>
    </location>
</feature>
<dbReference type="Gene3D" id="3.40.50.620">
    <property type="entry name" value="HUPs"/>
    <property type="match status" value="2"/>
</dbReference>